<dbReference type="GO" id="GO:0005654">
    <property type="term" value="C:nucleoplasm"/>
    <property type="evidence" value="ECO:0000314"/>
    <property type="project" value="WormBase"/>
</dbReference>
<feature type="compositionally biased region" description="Basic residues" evidence="1">
    <location>
        <begin position="742"/>
        <end position="752"/>
    </location>
</feature>
<feature type="region of interest" description="Disordered" evidence="1">
    <location>
        <begin position="667"/>
        <end position="754"/>
    </location>
</feature>
<dbReference type="GO" id="GO:0008608">
    <property type="term" value="P:attachment of spindle microtubules to kinetochore"/>
    <property type="evidence" value="ECO:0000315"/>
    <property type="project" value="WormBase"/>
</dbReference>
<evidence type="ECO:0007829" key="6">
    <source>
        <dbReference type="PeptideAtlas" id="G5EDA3"/>
    </source>
</evidence>
<feature type="region of interest" description="Disordered" evidence="1">
    <location>
        <begin position="828"/>
        <end position="866"/>
    </location>
</feature>
<dbReference type="GO" id="GO:0070199">
    <property type="term" value="P:establishment of protein localization to chromosome"/>
    <property type="evidence" value="ECO:0000315"/>
    <property type="project" value="UniProtKB"/>
</dbReference>
<dbReference type="Bgee" id="WBGene00001832">
    <property type="expression patterns" value="Expressed in germ line (C elegans) and 4 other cell types or tissues"/>
</dbReference>
<dbReference type="EMBL" id="AF321299">
    <property type="protein sequence ID" value="AAK07638.1"/>
    <property type="molecule type" value="mRNA"/>
</dbReference>
<feature type="region of interest" description="Disordered" evidence="1">
    <location>
        <begin position="322"/>
        <end position="345"/>
    </location>
</feature>
<dbReference type="PIR" id="T29197">
    <property type="entry name" value="T29197"/>
</dbReference>
<gene>
    <name evidence="3 5" type="primary">hcp-4</name>
    <name evidence="3" type="ORF">CELE_T03F1.9</name>
    <name evidence="5" type="ORF">T03F1.9</name>
</gene>
<dbReference type="HOGENOM" id="CLU_371828_0_0_1"/>
<dbReference type="GO" id="GO:0000779">
    <property type="term" value="C:condensed chromosome, centromeric region"/>
    <property type="evidence" value="ECO:0000314"/>
    <property type="project" value="WormBase"/>
</dbReference>
<feature type="compositionally biased region" description="Low complexity" evidence="1">
    <location>
        <begin position="160"/>
        <end position="172"/>
    </location>
</feature>
<accession>G5EDA3</accession>
<dbReference type="GO" id="GO:0000070">
    <property type="term" value="P:mitotic sister chromatid segregation"/>
    <property type="evidence" value="ECO:0000315"/>
    <property type="project" value="WormBase"/>
</dbReference>
<dbReference type="PaxDb" id="6239-T03F1.9"/>
<reference evidence="3" key="3">
    <citation type="submission" date="2003-03" db="EMBL/GenBank/DDBJ databases">
        <authorList>
            <person name="Sulson J.E."/>
            <person name="Waterston R."/>
        </authorList>
    </citation>
    <scope>NUCLEOTIDE SEQUENCE</scope>
    <source>
        <strain evidence="3">Bristol N2</strain>
    </source>
</reference>
<name>G5EDA3_CAEEL</name>
<dbReference type="AGR" id="WB:WBGene00001832"/>
<dbReference type="KEGG" id="cel:CELE_T03F1.9"/>
<evidence type="ECO:0000313" key="2">
    <source>
        <dbReference type="EMBL" id="AAK07638.1"/>
    </source>
</evidence>
<dbReference type="GO" id="GO:0005737">
    <property type="term" value="C:cytoplasm"/>
    <property type="evidence" value="ECO:0000314"/>
    <property type="project" value="UniProtKB"/>
</dbReference>
<feature type="compositionally biased region" description="Basic and acidic residues" evidence="1">
    <location>
        <begin position="681"/>
        <end position="700"/>
    </location>
</feature>
<dbReference type="eggNOG" id="ENOG502SWQN">
    <property type="taxonomic scope" value="Eukaryota"/>
</dbReference>
<reference evidence="2" key="2">
    <citation type="journal article" date="2001" name="J. Cell Biol.">
        <title>HCP-4, a CENP-C-like protein in Caenorhabditis elegans, is required for resolution of sister centromeres.</title>
        <authorList>
            <person name="Moore L.L."/>
            <person name="Roth M.B."/>
        </authorList>
    </citation>
    <scope>NUCLEOTIDE SEQUENCE</scope>
</reference>
<feature type="region of interest" description="Disordered" evidence="1">
    <location>
        <begin position="146"/>
        <end position="172"/>
    </location>
</feature>
<feature type="compositionally biased region" description="Basic and acidic residues" evidence="1">
    <location>
        <begin position="395"/>
        <end position="413"/>
    </location>
</feature>
<keyword evidence="6" id="KW-1267">Proteomics identification</keyword>
<feature type="compositionally biased region" description="Basic and acidic residues" evidence="1">
    <location>
        <begin position="828"/>
        <end position="845"/>
    </location>
</feature>
<dbReference type="EMBL" id="BX284601">
    <property type="protein sequence ID" value="CCD67794.1"/>
    <property type="molecule type" value="Genomic_DNA"/>
</dbReference>
<feature type="region of interest" description="Disordered" evidence="1">
    <location>
        <begin position="619"/>
        <end position="650"/>
    </location>
</feature>
<reference evidence="3" key="4">
    <citation type="submission" date="2024-10" db="EMBL/GenBank/DDBJ databases">
        <authorList>
            <consortium name="WormBase Consortium"/>
            <person name="WormBase"/>
        </authorList>
    </citation>
    <scope>NUCLEOTIDE SEQUENCE</scope>
    <source>
        <strain evidence="3">Bristol N2</strain>
    </source>
</reference>
<dbReference type="GO" id="GO:0090307">
    <property type="term" value="P:mitotic spindle assembly"/>
    <property type="evidence" value="ECO:0000315"/>
    <property type="project" value="UniProtKB"/>
</dbReference>
<dbReference type="IntAct" id="G5EDA3">
    <property type="interactions" value="8"/>
</dbReference>
<dbReference type="GO" id="GO:0007080">
    <property type="term" value="P:mitotic metaphase chromosome alignment"/>
    <property type="evidence" value="ECO:0000315"/>
    <property type="project" value="WormBase"/>
</dbReference>
<dbReference type="GO" id="GO:0000793">
    <property type="term" value="C:condensed chromosome"/>
    <property type="evidence" value="ECO:0000314"/>
    <property type="project" value="WormBase"/>
</dbReference>
<dbReference type="STRING" id="6239.T03F1.9.2"/>
<dbReference type="OMA" id="CKYRTAD"/>
<dbReference type="FunCoup" id="G5EDA3">
    <property type="interactions" value="1535"/>
</dbReference>
<proteinExistence type="evidence at protein level"/>
<dbReference type="GO" id="GO:0005634">
    <property type="term" value="C:nucleus"/>
    <property type="evidence" value="ECO:0000314"/>
    <property type="project" value="UniProtKB"/>
</dbReference>
<dbReference type="PeptideAtlas" id="G5EDA3"/>
<organism evidence="3 4">
    <name type="scientific">Caenorhabditis elegans</name>
    <dbReference type="NCBI Taxonomy" id="6239"/>
    <lineage>
        <taxon>Eukaryota</taxon>
        <taxon>Metazoa</taxon>
        <taxon>Ecdysozoa</taxon>
        <taxon>Nematoda</taxon>
        <taxon>Chromadorea</taxon>
        <taxon>Rhabditida</taxon>
        <taxon>Rhabditina</taxon>
        <taxon>Rhabditomorpha</taxon>
        <taxon>Rhabditoidea</taxon>
        <taxon>Rhabditidae</taxon>
        <taxon>Peloderinae</taxon>
        <taxon>Caenorhabditis</taxon>
    </lineage>
</organism>
<feature type="region of interest" description="Disordered" evidence="1">
    <location>
        <begin position="386"/>
        <end position="426"/>
    </location>
</feature>
<evidence type="ECO:0000313" key="5">
    <source>
        <dbReference type="WormBase" id="T03F1.9"/>
    </source>
</evidence>
<evidence type="ECO:0000313" key="3">
    <source>
        <dbReference type="EMBL" id="CCD67794.1"/>
    </source>
</evidence>
<reference evidence="3 4" key="1">
    <citation type="journal article" date="1998" name="Science">
        <title>Genome sequence of the nematode C. elegans: a platform for investigating biology.</title>
        <authorList>
            <consortium name="The C. elegans sequencing consortium"/>
            <person name="Sulson J.E."/>
            <person name="Waterston R."/>
        </authorList>
    </citation>
    <scope>NUCLEOTIDE SEQUENCE [LARGE SCALE GENOMIC DNA]</scope>
    <source>
        <strain evidence="3 4">Bristol N2</strain>
    </source>
</reference>
<dbReference type="AlphaFoldDB" id="G5EDA3"/>
<dbReference type="GO" id="GO:0000776">
    <property type="term" value="C:kinetochore"/>
    <property type="evidence" value="ECO:0000315"/>
    <property type="project" value="UniProtKB"/>
</dbReference>
<evidence type="ECO:0000313" key="4">
    <source>
        <dbReference type="Proteomes" id="UP000001940"/>
    </source>
</evidence>
<dbReference type="GO" id="GO:0098813">
    <property type="term" value="P:nuclear chromosome segregation"/>
    <property type="evidence" value="ECO:0000315"/>
    <property type="project" value="UniProtKB"/>
</dbReference>
<dbReference type="RefSeq" id="NP_491244.1">
    <property type="nucleotide sequence ID" value="NM_058843.9"/>
</dbReference>
<dbReference type="GO" id="GO:0000775">
    <property type="term" value="C:chromosome, centromeric region"/>
    <property type="evidence" value="ECO:0000314"/>
    <property type="project" value="UniProtKB"/>
</dbReference>
<dbReference type="GO" id="GO:0046603">
    <property type="term" value="P:negative regulation of mitotic centrosome separation"/>
    <property type="evidence" value="ECO:0000315"/>
    <property type="project" value="UniProtKB"/>
</dbReference>
<dbReference type="OrthoDB" id="5847181at2759"/>
<sequence>MNRKPRTRSTIVPGRKMITEIVALREAGLDDTRPSYLEEPTVIVDESMMNDSANLEEREWRKQGLSEKQMFAILEKRKQTQLNNARKRLEKEMYGAKTFKELIACREYSECESDSENTVNQNVRSASVFAIPALPKHISEKSMMGSPIANSRGSGKAGLSCSTPKSSSDTSMRSLRSLDISHVVNTDRLDAERVTVHTKSVVIPTILEERESTLQKTLTIEKNHSSQLQKTFTVAEDAPEELQKTVTIEKNQSSEMQRTFTVAKDASKEQSQLQRTVTIEKNQSSQLQGNFTVAKDAPEELQKTVTIEKNQSSEMQGTVTVAKDAEHSSLQKTFTKPTEKDESSLQRTFNVANRDENNDSTLQKTFIIEERDAYEQGTTSVGVKPPVLAQNTMEGGEKRRTSKVTSDERERRNASISNPLHNSMLEKEEIQSPGANFFKHPRKKIRPVVQTPPRIKATSRLSTESNKERTIEMESVAEERTMEADSIGSSYISPTFNASRVSPVPEVPEKVEPMHVSKAATPKSIRHTDNSIRNIGPTNNVECARAALLSTPTRMDIVDSVNRVTPARRYEQPTFASLVKRMNMKDANRLLEETSRKNTPAKTTATTSSAAVRMVLEDDEEDQATEVIEKRSENGGVIVDGEDEAADSSNRSLNIELNALTVNEEPAHDISAIDFPEDDTNEMRSSSDEEEMEARPDPRKKSSRRLGLLSDSIALGLASSSRRRPNDTFVDETWYPEPNSKGNRRPRTHRGMKLKEHQLMKPEDAPDGVRRSTRVRVKPVRSWLGEQPVYVNSPISGCKRLTGVTAVVIKDPRLCYYRTADVRTATERELKDKANKRALAQEKKQQRQNARSGRRHDSDDDEEDDM</sequence>
<dbReference type="CTD" id="171964"/>
<dbReference type="GO" id="GO:0000278">
    <property type="term" value="P:mitotic cell cycle"/>
    <property type="evidence" value="ECO:0000315"/>
    <property type="project" value="UniProtKB"/>
</dbReference>
<dbReference type="WormBase" id="T03F1.9">
    <property type="protein sequence ID" value="CE13112"/>
    <property type="gene ID" value="WBGene00001832"/>
    <property type="gene designation" value="hcp-4"/>
</dbReference>
<evidence type="ECO:0000256" key="1">
    <source>
        <dbReference type="SAM" id="MobiDB-lite"/>
    </source>
</evidence>
<dbReference type="GO" id="GO:0051382">
    <property type="term" value="P:kinetochore assembly"/>
    <property type="evidence" value="ECO:0000314"/>
    <property type="project" value="UniProtKB"/>
</dbReference>
<protein>
    <submittedName>
        <fullName evidence="2">CENP-C-like protein HCP-4</fullName>
    </submittedName>
    <submittedName>
        <fullName evidence="3">HoloCentric chromosome binding Protein</fullName>
    </submittedName>
</protein>
<dbReference type="GeneID" id="171964"/>
<keyword evidence="4" id="KW-1185">Reference proteome</keyword>
<dbReference type="Proteomes" id="UP000001940">
    <property type="component" value="Chromosome I"/>
</dbReference>